<dbReference type="PANTHER" id="PTHR42759">
    <property type="entry name" value="MOXR FAMILY PROTEIN"/>
    <property type="match status" value="1"/>
</dbReference>
<name>A0A9W6LD73_9BACT</name>
<dbReference type="EMBL" id="BSDS01000001">
    <property type="protein sequence ID" value="GLI38191.1"/>
    <property type="molecule type" value="Genomic_DNA"/>
</dbReference>
<protein>
    <submittedName>
        <fullName evidence="2">ATP-binding protein</fullName>
    </submittedName>
</protein>
<keyword evidence="2" id="KW-0067">ATP-binding</keyword>
<evidence type="ECO:0000259" key="1">
    <source>
        <dbReference type="SMART" id="SM00382"/>
    </source>
</evidence>
<keyword evidence="3" id="KW-1185">Reference proteome</keyword>
<dbReference type="Proteomes" id="UP001144352">
    <property type="component" value="Unassembled WGS sequence"/>
</dbReference>
<dbReference type="InterPro" id="IPR050764">
    <property type="entry name" value="CbbQ/NirQ/NorQ/GpvN"/>
</dbReference>
<dbReference type="SUPFAM" id="SSF52540">
    <property type="entry name" value="P-loop containing nucleoside triphosphate hydrolases"/>
    <property type="match status" value="1"/>
</dbReference>
<dbReference type="InterPro" id="IPR003593">
    <property type="entry name" value="AAA+_ATPase"/>
</dbReference>
<dbReference type="GO" id="GO:0005524">
    <property type="term" value="F:ATP binding"/>
    <property type="evidence" value="ECO:0007669"/>
    <property type="project" value="UniProtKB-KW"/>
</dbReference>
<dbReference type="AlphaFoldDB" id="A0A9W6LD73"/>
<reference evidence="2" key="1">
    <citation type="submission" date="2022-12" db="EMBL/GenBank/DDBJ databases">
        <title>Reference genome sequencing for broad-spectrum identification of bacterial and archaeal isolates by mass spectrometry.</title>
        <authorList>
            <person name="Sekiguchi Y."/>
            <person name="Tourlousse D.M."/>
        </authorList>
    </citation>
    <scope>NUCLEOTIDE SEQUENCE</scope>
    <source>
        <strain evidence="2">H2</strain>
    </source>
</reference>
<gene>
    <name evidence="2" type="ORF">GHYDROH2_16920</name>
</gene>
<evidence type="ECO:0000313" key="2">
    <source>
        <dbReference type="EMBL" id="GLI38191.1"/>
    </source>
</evidence>
<proteinExistence type="predicted"/>
<comment type="caution">
    <text evidence="2">The sequence shown here is derived from an EMBL/GenBank/DDBJ whole genome shotgun (WGS) entry which is preliminary data.</text>
</comment>
<dbReference type="Pfam" id="PF07728">
    <property type="entry name" value="AAA_5"/>
    <property type="match status" value="1"/>
</dbReference>
<sequence>MSNLPFHQFCGTEGYVASRALQDVVNVAIALERPLLLKGEPGTGKTLLADHIAKALGMEIILWNVKSTTKARDGLYTYDTVQRLNDARFGDGDVRDIRHYIKLGPLGRAFGSPERVVLLIDEVDKADIEFPNDLLFELDEMRFHVQETDEWVSAAHRPVVIVTSNSEKELPDAFLRRCVFHYIDFPDEAQMRAIIDVHFPDLPAELMRSACKVFYGLREVPGLRKRPSTSELLDWIRVLLASGARLPDEEPPALQSVPFLGALVKMQEDADILAHHASRSADVRTAGRRFFR</sequence>
<dbReference type="Gene3D" id="3.40.50.300">
    <property type="entry name" value="P-loop containing nucleotide triphosphate hydrolases"/>
    <property type="match status" value="1"/>
</dbReference>
<organism evidence="2 3">
    <name type="scientific">Geobacter hydrogenophilus</name>
    <dbReference type="NCBI Taxonomy" id="40983"/>
    <lineage>
        <taxon>Bacteria</taxon>
        <taxon>Pseudomonadati</taxon>
        <taxon>Thermodesulfobacteriota</taxon>
        <taxon>Desulfuromonadia</taxon>
        <taxon>Geobacterales</taxon>
        <taxon>Geobacteraceae</taxon>
        <taxon>Geobacter</taxon>
    </lineage>
</organism>
<dbReference type="RefSeq" id="WP_214186061.1">
    <property type="nucleotide sequence ID" value="NZ_BSDS01000001.1"/>
</dbReference>
<accession>A0A9W6LD73</accession>
<dbReference type="InterPro" id="IPR027417">
    <property type="entry name" value="P-loop_NTPase"/>
</dbReference>
<dbReference type="GO" id="GO:0016887">
    <property type="term" value="F:ATP hydrolysis activity"/>
    <property type="evidence" value="ECO:0007669"/>
    <property type="project" value="InterPro"/>
</dbReference>
<dbReference type="CDD" id="cd00009">
    <property type="entry name" value="AAA"/>
    <property type="match status" value="1"/>
</dbReference>
<evidence type="ECO:0000313" key="3">
    <source>
        <dbReference type="Proteomes" id="UP001144352"/>
    </source>
</evidence>
<dbReference type="PANTHER" id="PTHR42759:SF6">
    <property type="entry name" value="REGULATORY PROTEIN-RELATED"/>
    <property type="match status" value="1"/>
</dbReference>
<feature type="domain" description="AAA+ ATPase" evidence="1">
    <location>
        <begin position="31"/>
        <end position="189"/>
    </location>
</feature>
<dbReference type="InterPro" id="IPR011704">
    <property type="entry name" value="ATPase_dyneun-rel_AAA"/>
</dbReference>
<dbReference type="SMART" id="SM00382">
    <property type="entry name" value="AAA"/>
    <property type="match status" value="1"/>
</dbReference>
<keyword evidence="2" id="KW-0547">Nucleotide-binding</keyword>